<dbReference type="STRING" id="633440.SAMN05421869_11994"/>
<accession>A0A1G9F356</accession>
<dbReference type="InterPro" id="IPR018712">
    <property type="entry name" value="Tle1-like_cat"/>
</dbReference>
<dbReference type="InterPro" id="IPR029058">
    <property type="entry name" value="AB_hydrolase_fold"/>
</dbReference>
<dbReference type="GO" id="GO:0016787">
    <property type="term" value="F:hydrolase activity"/>
    <property type="evidence" value="ECO:0007669"/>
    <property type="project" value="UniProtKB-KW"/>
</dbReference>
<proteinExistence type="predicted"/>
<protein>
    <submittedName>
        <fullName evidence="2">Uncharacterized alpha/beta hydrolase domain</fullName>
    </submittedName>
</protein>
<keyword evidence="2" id="KW-0378">Hydrolase</keyword>
<dbReference type="SUPFAM" id="SSF53474">
    <property type="entry name" value="alpha/beta-Hydrolases"/>
    <property type="match status" value="1"/>
</dbReference>
<dbReference type="AlphaFoldDB" id="A0A1G9F356"/>
<dbReference type="PANTHER" id="PTHR33840">
    <property type="match status" value="1"/>
</dbReference>
<organism evidence="2 3">
    <name type="scientific">Nonomuraea jiangxiensis</name>
    <dbReference type="NCBI Taxonomy" id="633440"/>
    <lineage>
        <taxon>Bacteria</taxon>
        <taxon>Bacillati</taxon>
        <taxon>Actinomycetota</taxon>
        <taxon>Actinomycetes</taxon>
        <taxon>Streptosporangiales</taxon>
        <taxon>Streptosporangiaceae</taxon>
        <taxon>Nonomuraea</taxon>
    </lineage>
</organism>
<evidence type="ECO:0000259" key="1">
    <source>
        <dbReference type="Pfam" id="PF09994"/>
    </source>
</evidence>
<name>A0A1G9F356_9ACTN</name>
<feature type="domain" description="T6SS Phospholipase effector Tle1-like catalytic" evidence="1">
    <location>
        <begin position="3"/>
        <end position="269"/>
    </location>
</feature>
<dbReference type="EMBL" id="FNDJ01000019">
    <property type="protein sequence ID" value="SDK82836.1"/>
    <property type="molecule type" value="Genomic_DNA"/>
</dbReference>
<evidence type="ECO:0000313" key="3">
    <source>
        <dbReference type="Proteomes" id="UP000199202"/>
    </source>
</evidence>
<dbReference type="PANTHER" id="PTHR33840:SF2">
    <property type="entry name" value="TLE1 PHOSPHOLIPASE DOMAIN-CONTAINING PROTEIN"/>
    <property type="match status" value="1"/>
</dbReference>
<dbReference type="OrthoDB" id="4378831at2"/>
<reference evidence="2 3" key="1">
    <citation type="submission" date="2016-10" db="EMBL/GenBank/DDBJ databases">
        <authorList>
            <person name="de Groot N.N."/>
        </authorList>
    </citation>
    <scope>NUCLEOTIDE SEQUENCE [LARGE SCALE GENOMIC DNA]</scope>
    <source>
        <strain evidence="2 3">CGMCC 4.6533</strain>
    </source>
</reference>
<evidence type="ECO:0000313" key="2">
    <source>
        <dbReference type="EMBL" id="SDK82836.1"/>
    </source>
</evidence>
<sequence length="363" mass="40416">MGKNIVVCLDGTGNEVKARGASNIFKLVELLDLRDPDRQVVYYDPGVGTFAAPSAWTAVTRRLSRLGGLALGHGLRQNLGEAYTYLMNSWRPGDRVFVFGFSRGAYTARALCGMLYRVGLLRPGSENLVPYAVRVYARRPGRDSDLSLPEGWARIDRFAEALSVRPAPKSLAFPIDFLGLFDTVKATGFLGRDITWPYTNRLPNVRVARHAVAIDERRRPYREDLIPQPGPGERRRVSETWFAGAHSDVGGGFDEHPELGRISLRWMLEGAVAEGLLVREQRIGDRYPLAESDASGVVHPMGWIWAVTGHRRRPIPPGGRVHASVRTRISTEPEYARELPDGVVWDEECWPFRSGTAETPSTP</sequence>
<dbReference type="Pfam" id="PF09994">
    <property type="entry name" value="T6SS_Tle1-like_cat"/>
    <property type="match status" value="1"/>
</dbReference>
<gene>
    <name evidence="2" type="ORF">SAMN05421869_11994</name>
</gene>
<keyword evidence="3" id="KW-1185">Reference proteome</keyword>
<dbReference type="Proteomes" id="UP000199202">
    <property type="component" value="Unassembled WGS sequence"/>
</dbReference>